<proteinExistence type="predicted"/>
<keyword evidence="3" id="KW-1185">Reference proteome</keyword>
<sequence>MVLKGIAGVVATLAVAAVLGVVVLLASILGPQFPTEGHFPDLPDDYSYAGEADRGCGSGGCFLSLAVDSPDDAETGSLADALALRADDCRANGLLDRRKRCTGVSSDADGDVVISVMIHDLGK</sequence>
<protein>
    <submittedName>
        <fullName evidence="2">Uncharacterized protein</fullName>
    </submittedName>
</protein>
<name>A0ABR8MBG8_9ACTN</name>
<feature type="transmembrane region" description="Helical" evidence="1">
    <location>
        <begin position="6"/>
        <end position="29"/>
    </location>
</feature>
<keyword evidence="1" id="KW-0812">Transmembrane</keyword>
<organism evidence="2 3">
    <name type="scientific">Nocardioides hwasunensis</name>
    <dbReference type="NCBI Taxonomy" id="397258"/>
    <lineage>
        <taxon>Bacteria</taxon>
        <taxon>Bacillati</taxon>
        <taxon>Actinomycetota</taxon>
        <taxon>Actinomycetes</taxon>
        <taxon>Propionibacteriales</taxon>
        <taxon>Nocardioidaceae</taxon>
        <taxon>Nocardioides</taxon>
    </lineage>
</organism>
<keyword evidence="1" id="KW-1133">Transmembrane helix</keyword>
<gene>
    <name evidence="2" type="ORF">IEZ25_02585</name>
</gene>
<dbReference type="RefSeq" id="WP_191197809.1">
    <property type="nucleotide sequence ID" value="NZ_BAAAPA010000002.1"/>
</dbReference>
<accession>A0ABR8MBG8</accession>
<keyword evidence="1" id="KW-0472">Membrane</keyword>
<evidence type="ECO:0000313" key="2">
    <source>
        <dbReference type="EMBL" id="MBD3913490.1"/>
    </source>
</evidence>
<reference evidence="2 3" key="1">
    <citation type="submission" date="2020-09" db="EMBL/GenBank/DDBJ databases">
        <title>novel species in genus Nocardioides.</title>
        <authorList>
            <person name="Zhang G."/>
        </authorList>
    </citation>
    <scope>NUCLEOTIDE SEQUENCE [LARGE SCALE GENOMIC DNA]</scope>
    <source>
        <strain evidence="2 3">19197</strain>
    </source>
</reference>
<comment type="caution">
    <text evidence="2">The sequence shown here is derived from an EMBL/GenBank/DDBJ whole genome shotgun (WGS) entry which is preliminary data.</text>
</comment>
<evidence type="ECO:0000313" key="3">
    <source>
        <dbReference type="Proteomes" id="UP000649289"/>
    </source>
</evidence>
<dbReference type="Proteomes" id="UP000649289">
    <property type="component" value="Unassembled WGS sequence"/>
</dbReference>
<evidence type="ECO:0000256" key="1">
    <source>
        <dbReference type="SAM" id="Phobius"/>
    </source>
</evidence>
<dbReference type="EMBL" id="JACXYY010000001">
    <property type="protein sequence ID" value="MBD3913490.1"/>
    <property type="molecule type" value="Genomic_DNA"/>
</dbReference>